<evidence type="ECO:0000256" key="10">
    <source>
        <dbReference type="RuleBase" id="RU365103"/>
    </source>
</evidence>
<dbReference type="Gene3D" id="3.40.50.11720">
    <property type="entry name" value="3-Deoxy-D-manno-octulosonic-acid transferase, N-terminal domain"/>
    <property type="match status" value="1"/>
</dbReference>
<dbReference type="GO" id="GO:0043842">
    <property type="term" value="F:Kdo transferase activity"/>
    <property type="evidence" value="ECO:0007669"/>
    <property type="project" value="UniProtKB-EC"/>
</dbReference>
<keyword evidence="13" id="KW-1185">Reference proteome</keyword>
<evidence type="ECO:0000256" key="6">
    <source>
        <dbReference type="ARBA" id="ARBA00031445"/>
    </source>
</evidence>
<dbReference type="UniPathway" id="UPA00958"/>
<evidence type="ECO:0000259" key="11">
    <source>
        <dbReference type="Pfam" id="PF04413"/>
    </source>
</evidence>
<evidence type="ECO:0000256" key="9">
    <source>
        <dbReference type="PIRSR" id="PIRSR639901-2"/>
    </source>
</evidence>
<dbReference type="PANTHER" id="PTHR42755">
    <property type="entry name" value="3-DEOXY-MANNO-OCTULOSONATE CYTIDYLYLTRANSFERASE"/>
    <property type="match status" value="1"/>
</dbReference>
<dbReference type="InterPro" id="IPR038107">
    <property type="entry name" value="Glycos_transf_N_sf"/>
</dbReference>
<comment type="similarity">
    <text evidence="2">Belongs to the glycosyltransferase group 1 family. Glycosyltransferase 30 subfamily.</text>
</comment>
<evidence type="ECO:0000256" key="4">
    <source>
        <dbReference type="ARBA" id="ARBA00019077"/>
    </source>
</evidence>
<keyword evidence="10" id="KW-1003">Cell membrane</keyword>
<keyword evidence="10" id="KW-1133">Transmembrane helix</keyword>
<evidence type="ECO:0000256" key="3">
    <source>
        <dbReference type="ARBA" id="ARBA00012621"/>
    </source>
</evidence>
<evidence type="ECO:0000256" key="8">
    <source>
        <dbReference type="PIRSR" id="PIRSR639901-1"/>
    </source>
</evidence>
<evidence type="ECO:0000256" key="7">
    <source>
        <dbReference type="ARBA" id="ARBA00049183"/>
    </source>
</evidence>
<dbReference type="SUPFAM" id="SSF53756">
    <property type="entry name" value="UDP-Glycosyltransferase/glycogen phosphorylase"/>
    <property type="match status" value="1"/>
</dbReference>
<proteinExistence type="inferred from homology"/>
<reference evidence="12 13" key="1">
    <citation type="submission" date="2019-04" db="EMBL/GenBank/DDBJ databases">
        <title>Geobacter ruber sp. nov., ferric-reducing bacteria isolated from paddy soil.</title>
        <authorList>
            <person name="Xu Z."/>
            <person name="Masuda Y."/>
            <person name="Itoh H."/>
            <person name="Senoo K."/>
        </authorList>
    </citation>
    <scope>NUCLEOTIDE SEQUENCE [LARGE SCALE GENOMIC DNA]</scope>
    <source>
        <strain evidence="12 13">Red88</strain>
    </source>
</reference>
<dbReference type="AlphaFoldDB" id="A0A5A9XKG7"/>
<keyword evidence="10" id="KW-0448">Lipopolysaccharide biosynthesis</keyword>
<dbReference type="GO" id="GO:0009245">
    <property type="term" value="P:lipid A biosynthetic process"/>
    <property type="evidence" value="ECO:0007669"/>
    <property type="project" value="TreeGrafter"/>
</dbReference>
<accession>A0A5A9XKG7</accession>
<feature type="transmembrane region" description="Helical" evidence="10">
    <location>
        <begin position="6"/>
        <end position="23"/>
    </location>
</feature>
<dbReference type="Pfam" id="PF04413">
    <property type="entry name" value="Glycos_transf_N"/>
    <property type="match status" value="1"/>
</dbReference>
<keyword evidence="10" id="KW-0472">Membrane</keyword>
<dbReference type="FunFam" id="3.40.50.2000:FF:000032">
    <property type="entry name" value="3-deoxy-D-manno-octulosonic acid transferase"/>
    <property type="match status" value="1"/>
</dbReference>
<evidence type="ECO:0000313" key="13">
    <source>
        <dbReference type="Proteomes" id="UP000324298"/>
    </source>
</evidence>
<feature type="domain" description="3-deoxy-D-manno-octulosonic-acid transferase N-terminal" evidence="11">
    <location>
        <begin position="34"/>
        <end position="214"/>
    </location>
</feature>
<dbReference type="Proteomes" id="UP000324298">
    <property type="component" value="Unassembled WGS sequence"/>
</dbReference>
<comment type="catalytic activity">
    <reaction evidence="7 10">
        <text>lipid IVA (E. coli) + CMP-3-deoxy-beta-D-manno-octulosonate = alpha-Kdo-(2-&gt;6)-lipid IVA (E. coli) + CMP + H(+)</text>
        <dbReference type="Rhea" id="RHEA:28066"/>
        <dbReference type="ChEBI" id="CHEBI:15378"/>
        <dbReference type="ChEBI" id="CHEBI:58603"/>
        <dbReference type="ChEBI" id="CHEBI:60364"/>
        <dbReference type="ChEBI" id="CHEBI:60377"/>
        <dbReference type="ChEBI" id="CHEBI:85987"/>
        <dbReference type="EC" id="2.4.99.12"/>
    </reaction>
</comment>
<comment type="pathway">
    <text evidence="1 10">Bacterial outer membrane biogenesis; LPS core biosynthesis.</text>
</comment>
<dbReference type="InterPro" id="IPR039901">
    <property type="entry name" value="Kdotransferase"/>
</dbReference>
<dbReference type="InterPro" id="IPR007507">
    <property type="entry name" value="Glycos_transf_N"/>
</dbReference>
<dbReference type="RefSeq" id="WP_149306969.1">
    <property type="nucleotide sequence ID" value="NZ_SRSD01000004.1"/>
</dbReference>
<dbReference type="Gene3D" id="3.40.50.2000">
    <property type="entry name" value="Glycogen Phosphorylase B"/>
    <property type="match status" value="1"/>
</dbReference>
<keyword evidence="10" id="KW-0812">Transmembrane</keyword>
<name>A0A5A9XKG7_9BACT</name>
<feature type="site" description="Transition state stabilizer" evidence="9">
    <location>
        <position position="211"/>
    </location>
</feature>
<evidence type="ECO:0000256" key="1">
    <source>
        <dbReference type="ARBA" id="ARBA00004713"/>
    </source>
</evidence>
<dbReference type="GO" id="GO:0005886">
    <property type="term" value="C:plasma membrane"/>
    <property type="evidence" value="ECO:0007669"/>
    <property type="project" value="UniProtKB-SubCell"/>
</dbReference>
<keyword evidence="5 10" id="KW-0808">Transferase</keyword>
<dbReference type="EMBL" id="SRSD01000004">
    <property type="protein sequence ID" value="KAA0892031.1"/>
    <property type="molecule type" value="Genomic_DNA"/>
</dbReference>
<gene>
    <name evidence="12" type="ORF">ET418_07430</name>
</gene>
<evidence type="ECO:0000313" key="12">
    <source>
        <dbReference type="EMBL" id="KAA0892031.1"/>
    </source>
</evidence>
<dbReference type="PANTHER" id="PTHR42755:SF1">
    <property type="entry name" value="3-DEOXY-D-MANNO-OCTULOSONIC ACID TRANSFERASE, MITOCHONDRIAL-RELATED"/>
    <property type="match status" value="1"/>
</dbReference>
<dbReference type="GO" id="GO:0009244">
    <property type="term" value="P:lipopolysaccharide core region biosynthetic process"/>
    <property type="evidence" value="ECO:0007669"/>
    <property type="project" value="UniProtKB-UniRule"/>
</dbReference>
<sequence>MFYAVYNILALVLLVPVLIYHLYRSISRGRPAALGERFGHIPRSRLDTIANRPVIWLHAVSVGESIAARPLLKALRQRYPGHAIVVSNTTETGRGVTSGFPEKDLCIYFPFDFLPAVRRTLDTIKPALVIIMETEIWPNFNREAARRGIPVILANGRISDRSYGRYLKFAWFFRHALEFCSALCMQTAADRERIVAIGAPAERALATGNLKYDIPGSQVSPDERAALRKRYAIPEGMTVITAASTHPGEEEPVLAAFRELLVSHSRLMLVLVPRHPERAVLVAGLLEKAGLPFLRRTALAADATSLFSDGSVLLVDTVGELMDIYALSNLAFVGGSLVPTGGHNLLEPASLGIPFIFGPHMTNFREIMALVLKCRAGVQVEDAAGLAPACCRLLEDTAQRRELSANGLAMVRENGGATERHMAVIASYL</sequence>
<comment type="subcellular location">
    <subcellularLocation>
        <location evidence="10">Cell membrane</location>
    </subcellularLocation>
</comment>
<feature type="active site" description="Proton acceptor" evidence="8">
    <location>
        <position position="64"/>
    </location>
</feature>
<comment type="function">
    <text evidence="10">Involved in lipopolysaccharide (LPS) biosynthesis. Catalyzes the transfer of 3-deoxy-D-manno-octulosonate (Kdo) residue(s) from CMP-Kdo to lipid IV(A), the tetraacyldisaccharide-1,4'-bisphosphate precursor of lipid A.</text>
</comment>
<organism evidence="12 13">
    <name type="scientific">Oryzomonas rubra</name>
    <dbReference type="NCBI Taxonomy" id="2509454"/>
    <lineage>
        <taxon>Bacteria</taxon>
        <taxon>Pseudomonadati</taxon>
        <taxon>Thermodesulfobacteriota</taxon>
        <taxon>Desulfuromonadia</taxon>
        <taxon>Geobacterales</taxon>
        <taxon>Geobacteraceae</taxon>
        <taxon>Oryzomonas</taxon>
    </lineage>
</organism>
<protein>
    <recommendedName>
        <fullName evidence="4 10">3-deoxy-D-manno-octulosonic acid transferase</fullName>
        <shortName evidence="10">Kdo transferase</shortName>
        <ecNumber evidence="3 10">2.4.99.12</ecNumber>
    </recommendedName>
    <alternativeName>
        <fullName evidence="6 10">Lipid IV(A) 3-deoxy-D-manno-octulosonic acid transferase</fullName>
    </alternativeName>
</protein>
<evidence type="ECO:0000256" key="5">
    <source>
        <dbReference type="ARBA" id="ARBA00022679"/>
    </source>
</evidence>
<comment type="caution">
    <text evidence="12">The sequence shown here is derived from an EMBL/GenBank/DDBJ whole genome shotgun (WGS) entry which is preliminary data.</text>
</comment>
<dbReference type="OrthoDB" id="9789797at2"/>
<feature type="site" description="Transition state stabilizer" evidence="9">
    <location>
        <position position="133"/>
    </location>
</feature>
<evidence type="ECO:0000256" key="2">
    <source>
        <dbReference type="ARBA" id="ARBA00006380"/>
    </source>
</evidence>
<dbReference type="EC" id="2.4.99.12" evidence="3 10"/>